<dbReference type="EC" id="3.1.21.-" evidence="5"/>
<reference evidence="5 6" key="1">
    <citation type="submission" date="2024-09" db="EMBL/GenBank/DDBJ databases">
        <authorList>
            <person name="Sun Q."/>
            <person name="Mori K."/>
        </authorList>
    </citation>
    <scope>NUCLEOTIDE SEQUENCE [LARGE SCALE GENOMIC DNA]</scope>
    <source>
        <strain evidence="5 6">CCM 7759</strain>
    </source>
</reference>
<dbReference type="SUPFAM" id="SSF116734">
    <property type="entry name" value="DNA methylase specificity domain"/>
    <property type="match status" value="2"/>
</dbReference>
<dbReference type="EMBL" id="JBHLWN010000080">
    <property type="protein sequence ID" value="MFC0215042.1"/>
    <property type="molecule type" value="Genomic_DNA"/>
</dbReference>
<dbReference type="InterPro" id="IPR044946">
    <property type="entry name" value="Restrct_endonuc_typeI_TRD_sf"/>
</dbReference>
<evidence type="ECO:0000256" key="2">
    <source>
        <dbReference type="ARBA" id="ARBA00022747"/>
    </source>
</evidence>
<feature type="domain" description="Type I restriction modification DNA specificity" evidence="4">
    <location>
        <begin position="15"/>
        <end position="204"/>
    </location>
</feature>
<protein>
    <submittedName>
        <fullName evidence="5">Restriction endonuclease subunit S</fullName>
        <ecNumber evidence="5">3.1.21.-</ecNumber>
    </submittedName>
</protein>
<evidence type="ECO:0000259" key="4">
    <source>
        <dbReference type="Pfam" id="PF01420"/>
    </source>
</evidence>
<dbReference type="GO" id="GO:0016787">
    <property type="term" value="F:hydrolase activity"/>
    <property type="evidence" value="ECO:0007669"/>
    <property type="project" value="UniProtKB-KW"/>
</dbReference>
<keyword evidence="6" id="KW-1185">Reference proteome</keyword>
<name>A0ABV6DQY4_9BACL</name>
<dbReference type="PANTHER" id="PTHR30408">
    <property type="entry name" value="TYPE-1 RESTRICTION ENZYME ECOKI SPECIFICITY PROTEIN"/>
    <property type="match status" value="1"/>
</dbReference>
<sequence length="449" mass="50811">MSFDDSVIYSTQYLPNDWGNIELGEIADVLSGFAFKSNYFVDQGIPVIKIKNIEPPYVTLDDVQYVSKEIAEQQKKYLLKYNDILISLTGSNITQLASVVGKVGRVRIKNQPMLLNQRVGKVYVTDPEKYDEQFLYYVISRNEVKYQLASMAGGSANQANISPKQIKQLQIPFPPLIEQKTIAQLLAALDDKIELNNVINKNLEEIGQALFKRWFVDFEFPNENGEPYKSSGGEFEESELGLIPKGWRVQSLQRICEFRKGFSYKGKYLSEFGTPMINLGNVSPDGSFKFDSVKYYSDNSFKEHHTVKPGDIVIANTDITQKRDVIGTPVIVPNLNSEKIIISHHITALKNLKLPGLFVYHLLKTDSCKNRLKSFATGTTVLALPKDALPNFTFVCPNYELIMNFNKIVTPIFQQIGDLNRESILLMKIRGTLLPKLMSGEIRVPIEQS</sequence>
<dbReference type="InterPro" id="IPR000055">
    <property type="entry name" value="Restrct_endonuc_typeI_TRD"/>
</dbReference>
<dbReference type="InterPro" id="IPR052021">
    <property type="entry name" value="Type-I_RS_S_subunit"/>
</dbReference>
<comment type="caution">
    <text evidence="5">The sequence shown here is derived from an EMBL/GenBank/DDBJ whole genome shotgun (WGS) entry which is preliminary data.</text>
</comment>
<evidence type="ECO:0000256" key="1">
    <source>
        <dbReference type="ARBA" id="ARBA00010923"/>
    </source>
</evidence>
<dbReference type="Proteomes" id="UP001589776">
    <property type="component" value="Unassembled WGS sequence"/>
</dbReference>
<gene>
    <name evidence="5" type="ORF">ACFFK0_21845</name>
</gene>
<organism evidence="5 6">
    <name type="scientific">Paenibacillus chartarius</name>
    <dbReference type="NCBI Taxonomy" id="747481"/>
    <lineage>
        <taxon>Bacteria</taxon>
        <taxon>Bacillati</taxon>
        <taxon>Bacillota</taxon>
        <taxon>Bacilli</taxon>
        <taxon>Bacillales</taxon>
        <taxon>Paenibacillaceae</taxon>
        <taxon>Paenibacillus</taxon>
    </lineage>
</organism>
<keyword evidence="5" id="KW-0378">Hydrolase</keyword>
<keyword evidence="2" id="KW-0680">Restriction system</keyword>
<evidence type="ECO:0000256" key="3">
    <source>
        <dbReference type="ARBA" id="ARBA00023125"/>
    </source>
</evidence>
<dbReference type="PANTHER" id="PTHR30408:SF13">
    <property type="entry name" value="TYPE I RESTRICTION ENZYME HINDI SPECIFICITY SUBUNIT"/>
    <property type="match status" value="1"/>
</dbReference>
<proteinExistence type="inferred from homology"/>
<dbReference type="Pfam" id="PF01420">
    <property type="entry name" value="Methylase_S"/>
    <property type="match status" value="1"/>
</dbReference>
<comment type="similarity">
    <text evidence="1">Belongs to the type-I restriction system S methylase family.</text>
</comment>
<dbReference type="Gene3D" id="3.90.220.20">
    <property type="entry name" value="DNA methylase specificity domains"/>
    <property type="match status" value="2"/>
</dbReference>
<dbReference type="GO" id="GO:0004519">
    <property type="term" value="F:endonuclease activity"/>
    <property type="evidence" value="ECO:0007669"/>
    <property type="project" value="UniProtKB-KW"/>
</dbReference>
<accession>A0ABV6DQY4</accession>
<keyword evidence="3" id="KW-0238">DNA-binding</keyword>
<evidence type="ECO:0000313" key="6">
    <source>
        <dbReference type="Proteomes" id="UP001589776"/>
    </source>
</evidence>
<dbReference type="CDD" id="cd17278">
    <property type="entry name" value="RMtype1_S_LdeBORF1052P-TRD2-CR2"/>
    <property type="match status" value="1"/>
</dbReference>
<keyword evidence="5" id="KW-0255">Endonuclease</keyword>
<evidence type="ECO:0000313" key="5">
    <source>
        <dbReference type="EMBL" id="MFC0215042.1"/>
    </source>
</evidence>
<keyword evidence="5" id="KW-0540">Nuclease</keyword>
<dbReference type="RefSeq" id="WP_377472498.1">
    <property type="nucleotide sequence ID" value="NZ_JBHLWN010000080.1"/>
</dbReference>